<evidence type="ECO:0000256" key="1">
    <source>
        <dbReference type="SAM" id="Phobius"/>
    </source>
</evidence>
<feature type="non-terminal residue" evidence="2">
    <location>
        <position position="173"/>
    </location>
</feature>
<feature type="transmembrane region" description="Helical" evidence="1">
    <location>
        <begin position="146"/>
        <end position="164"/>
    </location>
</feature>
<gene>
    <name evidence="2" type="ORF">N658DRAFT_400664</name>
</gene>
<evidence type="ECO:0000313" key="2">
    <source>
        <dbReference type="EMBL" id="KAK4098967.1"/>
    </source>
</evidence>
<dbReference type="EMBL" id="MU863653">
    <property type="protein sequence ID" value="KAK4098967.1"/>
    <property type="molecule type" value="Genomic_DNA"/>
</dbReference>
<keyword evidence="1" id="KW-1133">Transmembrane helix</keyword>
<dbReference type="Proteomes" id="UP001305647">
    <property type="component" value="Unassembled WGS sequence"/>
</dbReference>
<name>A0AAN6SZW3_9PEZI</name>
<accession>A0AAN6SZW3</accession>
<organism evidence="2 3">
    <name type="scientific">Parathielavia hyrcaniae</name>
    <dbReference type="NCBI Taxonomy" id="113614"/>
    <lineage>
        <taxon>Eukaryota</taxon>
        <taxon>Fungi</taxon>
        <taxon>Dikarya</taxon>
        <taxon>Ascomycota</taxon>
        <taxon>Pezizomycotina</taxon>
        <taxon>Sordariomycetes</taxon>
        <taxon>Sordariomycetidae</taxon>
        <taxon>Sordariales</taxon>
        <taxon>Chaetomiaceae</taxon>
        <taxon>Parathielavia</taxon>
    </lineage>
</organism>
<protein>
    <recommendedName>
        <fullName evidence="4">Transmembrane protein</fullName>
    </recommendedName>
</protein>
<evidence type="ECO:0008006" key="4">
    <source>
        <dbReference type="Google" id="ProtNLM"/>
    </source>
</evidence>
<evidence type="ECO:0000313" key="3">
    <source>
        <dbReference type="Proteomes" id="UP001305647"/>
    </source>
</evidence>
<proteinExistence type="predicted"/>
<dbReference type="AlphaFoldDB" id="A0AAN6SZW3"/>
<keyword evidence="1" id="KW-0472">Membrane</keyword>
<keyword evidence="1" id="KW-0812">Transmembrane</keyword>
<keyword evidence="3" id="KW-1185">Reference proteome</keyword>
<comment type="caution">
    <text evidence="2">The sequence shown here is derived from an EMBL/GenBank/DDBJ whole genome shotgun (WGS) entry which is preliminary data.</text>
</comment>
<feature type="non-terminal residue" evidence="2">
    <location>
        <position position="1"/>
    </location>
</feature>
<reference evidence="2" key="1">
    <citation type="journal article" date="2023" name="Mol. Phylogenet. Evol.">
        <title>Genome-scale phylogeny and comparative genomics of the fungal order Sordariales.</title>
        <authorList>
            <person name="Hensen N."/>
            <person name="Bonometti L."/>
            <person name="Westerberg I."/>
            <person name="Brannstrom I.O."/>
            <person name="Guillou S."/>
            <person name="Cros-Aarteil S."/>
            <person name="Calhoun S."/>
            <person name="Haridas S."/>
            <person name="Kuo A."/>
            <person name="Mondo S."/>
            <person name="Pangilinan J."/>
            <person name="Riley R."/>
            <person name="LaButti K."/>
            <person name="Andreopoulos B."/>
            <person name="Lipzen A."/>
            <person name="Chen C."/>
            <person name="Yan M."/>
            <person name="Daum C."/>
            <person name="Ng V."/>
            <person name="Clum A."/>
            <person name="Steindorff A."/>
            <person name="Ohm R.A."/>
            <person name="Martin F."/>
            <person name="Silar P."/>
            <person name="Natvig D.O."/>
            <person name="Lalanne C."/>
            <person name="Gautier V."/>
            <person name="Ament-Velasquez S.L."/>
            <person name="Kruys A."/>
            <person name="Hutchinson M.I."/>
            <person name="Powell A.J."/>
            <person name="Barry K."/>
            <person name="Miller A.N."/>
            <person name="Grigoriev I.V."/>
            <person name="Debuchy R."/>
            <person name="Gladieux P."/>
            <person name="Hiltunen Thoren M."/>
            <person name="Johannesson H."/>
        </authorList>
    </citation>
    <scope>NUCLEOTIDE SEQUENCE</scope>
    <source>
        <strain evidence="2">CBS 757.83</strain>
    </source>
</reference>
<feature type="transmembrane region" description="Helical" evidence="1">
    <location>
        <begin position="114"/>
        <end position="140"/>
    </location>
</feature>
<sequence length="173" mass="18442">SEPSPTANNPNTGNPQPFLQTLQSRLLPHIDLATTRGRSVAAILVLRGIANTVHFVLWGLSPRPAWCLWYVLDQLVIAYCVGAIAEVRGGRAVPVPCSGVGVRWRVGEGFFERFLVVCGIAHVLYILFLLLCVVSFAIFFGATGGVAVTVIGAFIVPVAVLASMPEEEGGLSI</sequence>
<reference evidence="2" key="2">
    <citation type="submission" date="2023-05" db="EMBL/GenBank/DDBJ databases">
        <authorList>
            <consortium name="Lawrence Berkeley National Laboratory"/>
            <person name="Steindorff A."/>
            <person name="Hensen N."/>
            <person name="Bonometti L."/>
            <person name="Westerberg I."/>
            <person name="Brannstrom I.O."/>
            <person name="Guillou S."/>
            <person name="Cros-Aarteil S."/>
            <person name="Calhoun S."/>
            <person name="Haridas S."/>
            <person name="Kuo A."/>
            <person name="Mondo S."/>
            <person name="Pangilinan J."/>
            <person name="Riley R."/>
            <person name="Labutti K."/>
            <person name="Andreopoulos B."/>
            <person name="Lipzen A."/>
            <person name="Chen C."/>
            <person name="Yanf M."/>
            <person name="Daum C."/>
            <person name="Ng V."/>
            <person name="Clum A."/>
            <person name="Ohm R."/>
            <person name="Martin F."/>
            <person name="Silar P."/>
            <person name="Natvig D."/>
            <person name="Lalanne C."/>
            <person name="Gautier V."/>
            <person name="Ament-Velasquez S.L."/>
            <person name="Kruys A."/>
            <person name="Hutchinson M.I."/>
            <person name="Powell A.J."/>
            <person name="Barry K."/>
            <person name="Miller A.N."/>
            <person name="Grigoriev I.V."/>
            <person name="Debuchy R."/>
            <person name="Gladieux P."/>
            <person name="Thoren M.H."/>
            <person name="Johannesson H."/>
        </authorList>
    </citation>
    <scope>NUCLEOTIDE SEQUENCE</scope>
    <source>
        <strain evidence="2">CBS 757.83</strain>
    </source>
</reference>